<proteinExistence type="inferred from homology"/>
<comment type="similarity">
    <text evidence="3 11">Belongs to the beta sliding clamp family.</text>
</comment>
<dbReference type="SMART" id="SM00480">
    <property type="entry name" value="POL3Bc"/>
    <property type="match status" value="1"/>
</dbReference>
<dbReference type="Gene3D" id="3.70.10.10">
    <property type="match status" value="1"/>
</dbReference>
<dbReference type="RefSeq" id="WP_008824881.1">
    <property type="nucleotide sequence ID" value="NZ_AFNU02000004.1"/>
</dbReference>
<protein>
    <recommendedName>
        <fullName evidence="11">Beta sliding clamp</fullName>
    </recommendedName>
</protein>
<dbReference type="InParanoid" id="F7PT47"/>
<evidence type="ECO:0000256" key="7">
    <source>
        <dbReference type="ARBA" id="ARBA00022695"/>
    </source>
</evidence>
<dbReference type="Pfam" id="PF02767">
    <property type="entry name" value="DNA_pol3_beta_2"/>
    <property type="match status" value="1"/>
</dbReference>
<dbReference type="STRING" id="1033810.HLPCO_001523"/>
<evidence type="ECO:0000259" key="12">
    <source>
        <dbReference type="Pfam" id="PF00712"/>
    </source>
</evidence>
<dbReference type="InterPro" id="IPR022634">
    <property type="entry name" value="DNA_polIII_beta_N"/>
</dbReference>
<evidence type="ECO:0000256" key="6">
    <source>
        <dbReference type="ARBA" id="ARBA00022679"/>
    </source>
</evidence>
<dbReference type="Proteomes" id="UP000005707">
    <property type="component" value="Unassembled WGS sequence"/>
</dbReference>
<comment type="function">
    <text evidence="1 11">Confers DNA tethering and processivity to DNA polymerases and other proteins. Acts as a clamp, forming a ring around DNA (a reaction catalyzed by the clamp-loading complex) which diffuses in an ATP-independent manner freely and bidirectionally along dsDNA. Initially characterized for its ability to contact the catalytic subunit of DNA polymerase III (Pol III), a complex, multichain enzyme responsible for most of the replicative synthesis in bacteria; Pol III exhibits 3'-5' exonuclease proofreading activity. The beta chain is required for initiation of replication as well as for processivity of DNA replication.</text>
</comment>
<reference evidence="15 16" key="1">
    <citation type="journal article" date="2011" name="J. Bacteriol.">
        <title>Genome sequence of Haloplasma contractile, an unusual contractile bacterium from a deep-sea anoxic brine lake.</title>
        <authorList>
            <person name="Antunes A."/>
            <person name="Alam I."/>
            <person name="El Dorry H."/>
            <person name="Siam R."/>
            <person name="Robertson A."/>
            <person name="Bajic V.B."/>
            <person name="Stingl U."/>
        </authorList>
    </citation>
    <scope>NUCLEOTIDE SEQUENCE [LARGE SCALE GENOMIC DNA]</scope>
    <source>
        <strain evidence="15 16">SSD-17B</strain>
    </source>
</reference>
<dbReference type="InterPro" id="IPR001001">
    <property type="entry name" value="DNA_polIII_beta"/>
</dbReference>
<evidence type="ECO:0000313" key="15">
    <source>
        <dbReference type="EMBL" id="ERJ12537.1"/>
    </source>
</evidence>
<dbReference type="CDD" id="cd00140">
    <property type="entry name" value="beta_clamp"/>
    <property type="match status" value="1"/>
</dbReference>
<sequence length="376" mass="42273">MKFKIKSNYFAKGINIVSKALSTKTPMPILKSIKISTSNQGITLMASDSNITIKYFLPTEDHDTTKIFVEEEGEAAVPGRLMLDMLKKVTDENIEIALYENKFIKVNFGHSDYTLNCLDVREYPDISLISAENPIPINIADLNELIKQTSISISLSENRPILTGINFKLENQMLTCIATDSYRLSQKMIQLDNNTSEPLNIVIPGKSLIELEKILSGMSGNVELHSTPNIVSFKINNLTFQSRLLDGNYPETSRLIPKEFGLTTEFNRSELIHVIDRVSLLSREGATNIIKFDIYDEKTIVSLDSPEVGRVVEELHSTSQEGSPIRIGFNSKYLLDALKVLESEVIKIQFTGEVRPFILKTDDDSVIQLILPVRIE</sequence>
<comment type="caution">
    <text evidence="15">The sequence shown here is derived from an EMBL/GenBank/DDBJ whole genome shotgun (WGS) entry which is preliminary data.</text>
</comment>
<keyword evidence="8 11" id="KW-0235">DNA replication</keyword>
<dbReference type="InterPro" id="IPR046938">
    <property type="entry name" value="DNA_clamp_sf"/>
</dbReference>
<organism evidence="15 16">
    <name type="scientific">Haloplasma contractile SSD-17B</name>
    <dbReference type="NCBI Taxonomy" id="1033810"/>
    <lineage>
        <taxon>Bacteria</taxon>
        <taxon>Bacillati</taxon>
        <taxon>Mycoplasmatota</taxon>
        <taxon>Mollicutes</taxon>
        <taxon>Haloplasmatales</taxon>
        <taxon>Haloplasmataceae</taxon>
        <taxon>Haloplasma</taxon>
    </lineage>
</organism>
<dbReference type="GO" id="GO:0008408">
    <property type="term" value="F:3'-5' exonuclease activity"/>
    <property type="evidence" value="ECO:0007669"/>
    <property type="project" value="InterPro"/>
</dbReference>
<keyword evidence="7 11" id="KW-0548">Nucleotidyltransferase</keyword>
<evidence type="ECO:0000256" key="3">
    <source>
        <dbReference type="ARBA" id="ARBA00010752"/>
    </source>
</evidence>
<feature type="domain" description="DNA polymerase III beta sliding clamp C-terminal" evidence="14">
    <location>
        <begin position="254"/>
        <end position="374"/>
    </location>
</feature>
<reference evidence="15 16" key="2">
    <citation type="journal article" date="2013" name="PLoS ONE">
        <title>INDIGO - INtegrated Data Warehouse of MIcrobial GenOmes with Examples from the Red Sea Extremophiles.</title>
        <authorList>
            <person name="Alam I."/>
            <person name="Antunes A."/>
            <person name="Kamau A.A."/>
            <person name="Ba Alawi W."/>
            <person name="Kalkatawi M."/>
            <person name="Stingl U."/>
            <person name="Bajic V.B."/>
        </authorList>
    </citation>
    <scope>NUCLEOTIDE SEQUENCE [LARGE SCALE GENOMIC DNA]</scope>
    <source>
        <strain evidence="15 16">SSD-17B</strain>
    </source>
</reference>
<dbReference type="GO" id="GO:0006271">
    <property type="term" value="P:DNA strand elongation involved in DNA replication"/>
    <property type="evidence" value="ECO:0007669"/>
    <property type="project" value="TreeGrafter"/>
</dbReference>
<keyword evidence="16" id="KW-1185">Reference proteome</keyword>
<dbReference type="PANTHER" id="PTHR30478">
    <property type="entry name" value="DNA POLYMERASE III SUBUNIT BETA"/>
    <property type="match status" value="1"/>
</dbReference>
<dbReference type="InterPro" id="IPR022637">
    <property type="entry name" value="DNA_polIII_beta_cen"/>
</dbReference>
<keyword evidence="5 11" id="KW-0963">Cytoplasm</keyword>
<evidence type="ECO:0000313" key="16">
    <source>
        <dbReference type="Proteomes" id="UP000005707"/>
    </source>
</evidence>
<dbReference type="Pfam" id="PF02768">
    <property type="entry name" value="DNA_pol3_beta_3"/>
    <property type="match status" value="1"/>
</dbReference>
<evidence type="ECO:0000256" key="11">
    <source>
        <dbReference type="PIRNR" id="PIRNR000804"/>
    </source>
</evidence>
<evidence type="ECO:0000256" key="1">
    <source>
        <dbReference type="ARBA" id="ARBA00002266"/>
    </source>
</evidence>
<comment type="subcellular location">
    <subcellularLocation>
        <location evidence="2 11">Cytoplasm</location>
    </subcellularLocation>
</comment>
<evidence type="ECO:0000259" key="14">
    <source>
        <dbReference type="Pfam" id="PF02768"/>
    </source>
</evidence>
<dbReference type="GO" id="GO:0003887">
    <property type="term" value="F:DNA-directed DNA polymerase activity"/>
    <property type="evidence" value="ECO:0007669"/>
    <property type="project" value="UniProtKB-UniRule"/>
</dbReference>
<dbReference type="NCBIfam" id="TIGR00663">
    <property type="entry name" value="dnan"/>
    <property type="match status" value="1"/>
</dbReference>
<comment type="subunit">
    <text evidence="4">Forms a ring-shaped head-to-tail homodimer around DNA which binds and tethers DNA polymerases and other proteins to the DNA. The DNA replisome complex has a single clamp-loading complex (3 tau and 1 each of delta, delta', psi and chi subunits) which binds 3 Pol III cores (1 core on the leading strand and 2 on the lagging strand) each with a beta sliding clamp dimer. Additional proteins in the replisome are other copies of gamma, psi and chi, Ssb, DNA helicase and RNA primase.</text>
</comment>
<evidence type="ECO:0000256" key="5">
    <source>
        <dbReference type="ARBA" id="ARBA00022490"/>
    </source>
</evidence>
<dbReference type="PANTHER" id="PTHR30478:SF0">
    <property type="entry name" value="BETA SLIDING CLAMP"/>
    <property type="match status" value="1"/>
</dbReference>
<dbReference type="Gene3D" id="3.10.150.10">
    <property type="entry name" value="DNA Polymerase III, subunit A, domain 2"/>
    <property type="match status" value="1"/>
</dbReference>
<gene>
    <name evidence="15" type="ORF">HLPCO_001523</name>
</gene>
<dbReference type="GO" id="GO:0005737">
    <property type="term" value="C:cytoplasm"/>
    <property type="evidence" value="ECO:0007669"/>
    <property type="project" value="UniProtKB-SubCell"/>
</dbReference>
<dbReference type="OrthoDB" id="8421503at2"/>
<evidence type="ECO:0000256" key="2">
    <source>
        <dbReference type="ARBA" id="ARBA00004496"/>
    </source>
</evidence>
<evidence type="ECO:0000259" key="13">
    <source>
        <dbReference type="Pfam" id="PF02767"/>
    </source>
</evidence>
<dbReference type="eggNOG" id="COG0592">
    <property type="taxonomic scope" value="Bacteria"/>
</dbReference>
<evidence type="ECO:0000256" key="10">
    <source>
        <dbReference type="ARBA" id="ARBA00023125"/>
    </source>
</evidence>
<dbReference type="InterPro" id="IPR022635">
    <property type="entry name" value="DNA_polIII_beta_C"/>
</dbReference>
<dbReference type="GO" id="GO:0009360">
    <property type="term" value="C:DNA polymerase III complex"/>
    <property type="evidence" value="ECO:0007669"/>
    <property type="project" value="InterPro"/>
</dbReference>
<evidence type="ECO:0000256" key="9">
    <source>
        <dbReference type="ARBA" id="ARBA00022932"/>
    </source>
</evidence>
<evidence type="ECO:0000256" key="8">
    <source>
        <dbReference type="ARBA" id="ARBA00022705"/>
    </source>
</evidence>
<feature type="domain" description="DNA polymerase III beta sliding clamp N-terminal" evidence="12">
    <location>
        <begin position="1"/>
        <end position="126"/>
    </location>
</feature>
<dbReference type="AlphaFoldDB" id="F7PT47"/>
<feature type="domain" description="DNA polymerase III beta sliding clamp central" evidence="13">
    <location>
        <begin position="138"/>
        <end position="251"/>
    </location>
</feature>
<name>F7PT47_9MOLU</name>
<dbReference type="FunCoup" id="F7PT47">
    <property type="interactions" value="365"/>
</dbReference>
<evidence type="ECO:0000256" key="4">
    <source>
        <dbReference type="ARBA" id="ARBA00011400"/>
    </source>
</evidence>
<dbReference type="EMBL" id="AFNU02000004">
    <property type="protein sequence ID" value="ERJ12537.1"/>
    <property type="molecule type" value="Genomic_DNA"/>
</dbReference>
<dbReference type="PIRSF" id="PIRSF000804">
    <property type="entry name" value="DNA_pol_III_b"/>
    <property type="match status" value="1"/>
</dbReference>
<dbReference type="GO" id="GO:0003677">
    <property type="term" value="F:DNA binding"/>
    <property type="evidence" value="ECO:0007669"/>
    <property type="project" value="UniProtKB-UniRule"/>
</dbReference>
<keyword evidence="6 11" id="KW-0808">Transferase</keyword>
<accession>F7PT47</accession>
<keyword evidence="10" id="KW-0238">DNA-binding</keyword>
<keyword evidence="9 11" id="KW-0239">DNA-directed DNA polymerase</keyword>
<dbReference type="SUPFAM" id="SSF55979">
    <property type="entry name" value="DNA clamp"/>
    <property type="match status" value="3"/>
</dbReference>
<dbReference type="Pfam" id="PF00712">
    <property type="entry name" value="DNA_pol3_beta"/>
    <property type="match status" value="1"/>
</dbReference>